<evidence type="ECO:0000313" key="3">
    <source>
        <dbReference type="Proteomes" id="UP000237000"/>
    </source>
</evidence>
<keyword evidence="1" id="KW-0472">Membrane</keyword>
<feature type="transmembrane region" description="Helical" evidence="1">
    <location>
        <begin position="20"/>
        <end position="38"/>
    </location>
</feature>
<proteinExistence type="predicted"/>
<keyword evidence="1" id="KW-0812">Transmembrane</keyword>
<dbReference type="InParanoid" id="A0A2P5FEE2"/>
<reference evidence="3" key="1">
    <citation type="submission" date="2016-06" db="EMBL/GenBank/DDBJ databases">
        <title>Parallel loss of symbiosis genes in relatives of nitrogen-fixing non-legume Parasponia.</title>
        <authorList>
            <person name="Van Velzen R."/>
            <person name="Holmer R."/>
            <person name="Bu F."/>
            <person name="Rutten L."/>
            <person name="Van Zeijl A."/>
            <person name="Liu W."/>
            <person name="Santuari L."/>
            <person name="Cao Q."/>
            <person name="Sharma T."/>
            <person name="Shen D."/>
            <person name="Roswanjaya Y."/>
            <person name="Wardhani T."/>
            <person name="Kalhor M.S."/>
            <person name="Jansen J."/>
            <person name="Van den Hoogen J."/>
            <person name="Gungor B."/>
            <person name="Hartog M."/>
            <person name="Hontelez J."/>
            <person name="Verver J."/>
            <person name="Yang W.-C."/>
            <person name="Schijlen E."/>
            <person name="Repin R."/>
            <person name="Schilthuizen M."/>
            <person name="Schranz E."/>
            <person name="Heidstra R."/>
            <person name="Miyata K."/>
            <person name="Fedorova E."/>
            <person name="Kohlen W."/>
            <person name="Bisseling T."/>
            <person name="Smit S."/>
            <person name="Geurts R."/>
        </authorList>
    </citation>
    <scope>NUCLEOTIDE SEQUENCE [LARGE SCALE GENOMIC DNA]</scope>
    <source>
        <strain evidence="3">cv. RG33-2</strain>
    </source>
</reference>
<keyword evidence="3" id="KW-1185">Reference proteome</keyword>
<dbReference type="Proteomes" id="UP000237000">
    <property type="component" value="Unassembled WGS sequence"/>
</dbReference>
<sequence>VLTGVDDCLARFTTRVFQKFPLKIESVMVIGKMVLVFYNRIILPKR</sequence>
<keyword evidence="1" id="KW-1133">Transmembrane helix</keyword>
<accession>A0A2P5FEE2</accession>
<gene>
    <name evidence="2" type="ORF">TorRG33x02_080640</name>
</gene>
<evidence type="ECO:0000256" key="1">
    <source>
        <dbReference type="SAM" id="Phobius"/>
    </source>
</evidence>
<feature type="non-terminal residue" evidence="2">
    <location>
        <position position="1"/>
    </location>
</feature>
<comment type="caution">
    <text evidence="2">The sequence shown here is derived from an EMBL/GenBank/DDBJ whole genome shotgun (WGS) entry which is preliminary data.</text>
</comment>
<name>A0A2P5FEE2_TREOI</name>
<evidence type="ECO:0000313" key="2">
    <source>
        <dbReference type="EMBL" id="PON96134.1"/>
    </source>
</evidence>
<protein>
    <submittedName>
        <fullName evidence="2">Uncharacterized protein</fullName>
    </submittedName>
</protein>
<dbReference type="AlphaFoldDB" id="A0A2P5FEE2"/>
<dbReference type="EMBL" id="JXTC01000040">
    <property type="protein sequence ID" value="PON96134.1"/>
    <property type="molecule type" value="Genomic_DNA"/>
</dbReference>
<organism evidence="2 3">
    <name type="scientific">Trema orientale</name>
    <name type="common">Charcoal tree</name>
    <name type="synonym">Celtis orientalis</name>
    <dbReference type="NCBI Taxonomy" id="63057"/>
    <lineage>
        <taxon>Eukaryota</taxon>
        <taxon>Viridiplantae</taxon>
        <taxon>Streptophyta</taxon>
        <taxon>Embryophyta</taxon>
        <taxon>Tracheophyta</taxon>
        <taxon>Spermatophyta</taxon>
        <taxon>Magnoliopsida</taxon>
        <taxon>eudicotyledons</taxon>
        <taxon>Gunneridae</taxon>
        <taxon>Pentapetalae</taxon>
        <taxon>rosids</taxon>
        <taxon>fabids</taxon>
        <taxon>Rosales</taxon>
        <taxon>Cannabaceae</taxon>
        <taxon>Trema</taxon>
    </lineage>
</organism>